<gene>
    <name evidence="1" type="ORF">AB5J58_19175</name>
</gene>
<dbReference type="EMBL" id="CP163431">
    <property type="protein sequence ID" value="XDQ02192.1"/>
    <property type="molecule type" value="Genomic_DNA"/>
</dbReference>
<accession>A0AB39M7G3</accession>
<proteinExistence type="predicted"/>
<sequence>MVMCEYFSAVSDEAAVGVLDVPGGPDPSVFDVLSLKDIDPVVVMARLEGILTDCTYDEARARPRSGQLLSDPEAEAAFVISVSDTLRDALATASGQRLDLAAGPFAAVEELRFTPTKMSEVLHRLSGLARRATAENRRLYCWWAL</sequence>
<evidence type="ECO:0000313" key="1">
    <source>
        <dbReference type="EMBL" id="XDQ02192.1"/>
    </source>
</evidence>
<dbReference type="RefSeq" id="WP_369188374.1">
    <property type="nucleotide sequence ID" value="NZ_CP163431.1"/>
</dbReference>
<name>A0AB39M7G3_9ACTN</name>
<organism evidence="1">
    <name type="scientific">Streptomyces sp. R08</name>
    <dbReference type="NCBI Taxonomy" id="3238624"/>
    <lineage>
        <taxon>Bacteria</taxon>
        <taxon>Bacillati</taxon>
        <taxon>Actinomycetota</taxon>
        <taxon>Actinomycetes</taxon>
        <taxon>Kitasatosporales</taxon>
        <taxon>Streptomycetaceae</taxon>
        <taxon>Streptomyces</taxon>
    </lineage>
</organism>
<dbReference type="AlphaFoldDB" id="A0AB39M7G3"/>
<protein>
    <submittedName>
        <fullName evidence="1">Uncharacterized protein</fullName>
    </submittedName>
</protein>
<reference evidence="1" key="1">
    <citation type="submission" date="2024-07" db="EMBL/GenBank/DDBJ databases">
        <authorList>
            <person name="Yu S.T."/>
        </authorList>
    </citation>
    <scope>NUCLEOTIDE SEQUENCE</scope>
    <source>
        <strain evidence="1">R08</strain>
    </source>
</reference>